<keyword evidence="2 6" id="KW-0479">Metal-binding</keyword>
<dbReference type="InterPro" id="IPR045090">
    <property type="entry name" value="Pept_M3A_M3B"/>
</dbReference>
<keyword evidence="3 6" id="KW-0378">Hydrolase</keyword>
<evidence type="ECO:0000259" key="7">
    <source>
        <dbReference type="Pfam" id="PF01432"/>
    </source>
</evidence>
<keyword evidence="4 6" id="KW-0862">Zinc</keyword>
<accession>A0ABR2J268</accession>
<dbReference type="Gene3D" id="1.10.1370.40">
    <property type="match status" value="1"/>
</dbReference>
<proteinExistence type="inferred from homology"/>
<dbReference type="PANTHER" id="PTHR43660:SF1">
    <property type="entry name" value="DIPEPTIDYL CARBOXYPEPTIDASE"/>
    <property type="match status" value="1"/>
</dbReference>
<reference evidence="8 9" key="1">
    <citation type="submission" date="2024-04" db="EMBL/GenBank/DDBJ databases">
        <title>Tritrichomonas musculus Genome.</title>
        <authorList>
            <person name="Alves-Ferreira E."/>
            <person name="Grigg M."/>
            <person name="Lorenzi H."/>
            <person name="Galac M."/>
        </authorList>
    </citation>
    <scope>NUCLEOTIDE SEQUENCE [LARGE SCALE GENOMIC DNA]</scope>
    <source>
        <strain evidence="8 9">EAF2021</strain>
    </source>
</reference>
<gene>
    <name evidence="8" type="ORF">M9Y10_007675</name>
</gene>
<comment type="caution">
    <text evidence="8">The sequence shown here is derived from an EMBL/GenBank/DDBJ whole genome shotgun (WGS) entry which is preliminary data.</text>
</comment>
<evidence type="ECO:0000256" key="1">
    <source>
        <dbReference type="ARBA" id="ARBA00022670"/>
    </source>
</evidence>
<keyword evidence="9" id="KW-1185">Reference proteome</keyword>
<evidence type="ECO:0000313" key="8">
    <source>
        <dbReference type="EMBL" id="KAK8871929.1"/>
    </source>
</evidence>
<name>A0ABR2J268_9EUKA</name>
<evidence type="ECO:0000256" key="3">
    <source>
        <dbReference type="ARBA" id="ARBA00022801"/>
    </source>
</evidence>
<protein>
    <submittedName>
        <fullName evidence="8">Metalloendopeptidase</fullName>
    </submittedName>
</protein>
<dbReference type="Pfam" id="PF01432">
    <property type="entry name" value="Peptidase_M3"/>
    <property type="match status" value="1"/>
</dbReference>
<evidence type="ECO:0000256" key="2">
    <source>
        <dbReference type="ARBA" id="ARBA00022723"/>
    </source>
</evidence>
<keyword evidence="1 6" id="KW-0645">Protease</keyword>
<sequence length="152" mass="18072">MALNGENTLHFVDDLHGKVYSKFMIENEELIKYKRKIVSDENAEIFPWERLYYSELLCEEKNDFDYEILRQYFSIEKVLNGLFHITSSLFGVEYRECETFYRSSPSELSIVCKIEVGHEDVKYFEVFDKKTGEQLGGFYANLYAREILKLIK</sequence>
<evidence type="ECO:0000256" key="4">
    <source>
        <dbReference type="ARBA" id="ARBA00022833"/>
    </source>
</evidence>
<dbReference type="PANTHER" id="PTHR43660">
    <property type="entry name" value="DIPEPTIDYL CARBOXYPEPTIDASE"/>
    <property type="match status" value="1"/>
</dbReference>
<dbReference type="Proteomes" id="UP001470230">
    <property type="component" value="Unassembled WGS sequence"/>
</dbReference>
<evidence type="ECO:0000256" key="5">
    <source>
        <dbReference type="ARBA" id="ARBA00023049"/>
    </source>
</evidence>
<evidence type="ECO:0000256" key="6">
    <source>
        <dbReference type="RuleBase" id="RU003435"/>
    </source>
</evidence>
<organism evidence="8 9">
    <name type="scientific">Tritrichomonas musculus</name>
    <dbReference type="NCBI Taxonomy" id="1915356"/>
    <lineage>
        <taxon>Eukaryota</taxon>
        <taxon>Metamonada</taxon>
        <taxon>Parabasalia</taxon>
        <taxon>Tritrichomonadida</taxon>
        <taxon>Tritrichomonadidae</taxon>
        <taxon>Tritrichomonas</taxon>
    </lineage>
</organism>
<evidence type="ECO:0000313" key="9">
    <source>
        <dbReference type="Proteomes" id="UP001470230"/>
    </source>
</evidence>
<keyword evidence="5 6" id="KW-0482">Metalloprotease</keyword>
<dbReference type="SUPFAM" id="SSF55486">
    <property type="entry name" value="Metalloproteases ('zincins'), catalytic domain"/>
    <property type="match status" value="1"/>
</dbReference>
<comment type="cofactor">
    <cofactor evidence="6">
        <name>Zn(2+)</name>
        <dbReference type="ChEBI" id="CHEBI:29105"/>
    </cofactor>
    <text evidence="6">Binds 1 zinc ion.</text>
</comment>
<comment type="similarity">
    <text evidence="6">Belongs to the peptidase M3 family.</text>
</comment>
<dbReference type="EMBL" id="JAPFFF010000013">
    <property type="protein sequence ID" value="KAK8871929.1"/>
    <property type="molecule type" value="Genomic_DNA"/>
</dbReference>
<dbReference type="InterPro" id="IPR001567">
    <property type="entry name" value="Pept_M3A_M3B_dom"/>
</dbReference>
<feature type="domain" description="Peptidase M3A/M3B catalytic" evidence="7">
    <location>
        <begin position="1"/>
        <end position="146"/>
    </location>
</feature>